<evidence type="ECO:0000259" key="1">
    <source>
        <dbReference type="Pfam" id="PF07791"/>
    </source>
</evidence>
<proteinExistence type="predicted"/>
<comment type="caution">
    <text evidence="2">The sequence shown here is derived from an EMBL/GenBank/DDBJ whole genome shotgun (WGS) entry which is preliminary data.</text>
</comment>
<protein>
    <submittedName>
        <fullName evidence="2">Imm11 family protein</fullName>
    </submittedName>
</protein>
<sequence length="188" mass="21933">MKYYIFKEDWKFDFLENEDPFKPYGGEPVNLGMKLDLPKIHLKFKTNKIPDCIPNGNGYVVFNQNIISILEDASIDYVQYFDVDVQDASGEIISHNYKCLNILKVIDAIDIQNSELKWSELYEGEMEEDRYIRDILNLKLKYSVVNDELLFRLKGCEHLLVFREDLAQQIVNKGCTGLAFYNADGYSF</sequence>
<dbReference type="Proteomes" id="UP001596550">
    <property type="component" value="Unassembled WGS sequence"/>
</dbReference>
<gene>
    <name evidence="2" type="ORF">ACFQO9_19290</name>
</gene>
<dbReference type="InterPro" id="IPR012433">
    <property type="entry name" value="Imm11"/>
</dbReference>
<dbReference type="EMBL" id="JBHTCR010000015">
    <property type="protein sequence ID" value="MFC7348868.1"/>
    <property type="molecule type" value="Genomic_DNA"/>
</dbReference>
<organism evidence="2 3">
    <name type="scientific">Chryseobacterium zhengzhouense</name>
    <dbReference type="NCBI Taxonomy" id="1636086"/>
    <lineage>
        <taxon>Bacteria</taxon>
        <taxon>Pseudomonadati</taxon>
        <taxon>Bacteroidota</taxon>
        <taxon>Flavobacteriia</taxon>
        <taxon>Flavobacteriales</taxon>
        <taxon>Weeksellaceae</taxon>
        <taxon>Chryseobacterium group</taxon>
        <taxon>Chryseobacterium</taxon>
    </lineage>
</organism>
<accession>A0ABW2M5Q3</accession>
<reference evidence="3" key="1">
    <citation type="journal article" date="2019" name="Int. J. Syst. Evol. Microbiol.">
        <title>The Global Catalogue of Microorganisms (GCM) 10K type strain sequencing project: providing services to taxonomists for standard genome sequencing and annotation.</title>
        <authorList>
            <consortium name="The Broad Institute Genomics Platform"/>
            <consortium name="The Broad Institute Genome Sequencing Center for Infectious Disease"/>
            <person name="Wu L."/>
            <person name="Ma J."/>
        </authorList>
    </citation>
    <scope>NUCLEOTIDE SEQUENCE [LARGE SCALE GENOMIC DNA]</scope>
    <source>
        <strain evidence="3">CCUG 54781</strain>
    </source>
</reference>
<keyword evidence="3" id="KW-1185">Reference proteome</keyword>
<evidence type="ECO:0000313" key="2">
    <source>
        <dbReference type="EMBL" id="MFC7348868.1"/>
    </source>
</evidence>
<dbReference type="RefSeq" id="WP_378183417.1">
    <property type="nucleotide sequence ID" value="NZ_JBHTCR010000015.1"/>
</dbReference>
<dbReference type="Pfam" id="PF07791">
    <property type="entry name" value="Imm11"/>
    <property type="match status" value="1"/>
</dbReference>
<name>A0ABW2M5Q3_9FLAO</name>
<feature type="domain" description="Immunity MXAN-0049 protein" evidence="1">
    <location>
        <begin position="40"/>
        <end position="183"/>
    </location>
</feature>
<evidence type="ECO:0000313" key="3">
    <source>
        <dbReference type="Proteomes" id="UP001596550"/>
    </source>
</evidence>